<dbReference type="RefSeq" id="WP_215489908.1">
    <property type="nucleotide sequence ID" value="NZ_JAMGSI010000001.1"/>
</dbReference>
<dbReference type="Proteomes" id="UP001202031">
    <property type="component" value="Unassembled WGS sequence"/>
</dbReference>
<gene>
    <name evidence="2" type="ORF">M8N44_03490</name>
</gene>
<dbReference type="GeneID" id="84022904"/>
<dbReference type="EMBL" id="JAMGSI010000001">
    <property type="protein sequence ID" value="MCL6656380.1"/>
    <property type="molecule type" value="Genomic_DNA"/>
</dbReference>
<organism evidence="2 3">
    <name type="scientific">Akkermansia massiliensis</name>
    <dbReference type="NCBI Taxonomy" id="2927224"/>
    <lineage>
        <taxon>Bacteria</taxon>
        <taxon>Pseudomonadati</taxon>
        <taxon>Verrucomicrobiota</taxon>
        <taxon>Verrucomicrobiia</taxon>
        <taxon>Verrucomicrobiales</taxon>
        <taxon>Akkermansiaceae</taxon>
        <taxon>Akkermansia</taxon>
    </lineage>
</organism>
<accession>A0ABT0R5G7</accession>
<protein>
    <submittedName>
        <fullName evidence="2">Uncharacterized protein</fullName>
    </submittedName>
</protein>
<evidence type="ECO:0000313" key="3">
    <source>
        <dbReference type="Proteomes" id="UP001202031"/>
    </source>
</evidence>
<evidence type="ECO:0000256" key="1">
    <source>
        <dbReference type="SAM" id="MobiDB-lite"/>
    </source>
</evidence>
<proteinExistence type="predicted"/>
<sequence length="209" mass="21593">MNDAQKQDFGAATDSGTHDGQTLTLGNVGVSEPKANKSNAGAAATQQTAKNNTPWYLSRTFWINAAALASLLVPAVRDWLESNPVEFTAALGAVNVLLRFVTVGKYQFAEPTGDQDGGVDESAPRASNTSGAGGSALLLMIGMSLVMTTWACSSADKQTAASVALTDGQVVVIRGGSSLVVDRDNHSVSWSQSTPDVVVVPPVVQATGK</sequence>
<name>A0ABT0R5G7_9BACT</name>
<feature type="region of interest" description="Disordered" evidence="1">
    <location>
        <begin position="111"/>
        <end position="130"/>
    </location>
</feature>
<feature type="compositionally biased region" description="Polar residues" evidence="1">
    <location>
        <begin position="14"/>
        <end position="25"/>
    </location>
</feature>
<comment type="caution">
    <text evidence="2">The sequence shown here is derived from an EMBL/GenBank/DDBJ whole genome shotgun (WGS) entry which is preliminary data.</text>
</comment>
<feature type="region of interest" description="Disordered" evidence="1">
    <location>
        <begin position="1"/>
        <end position="47"/>
    </location>
</feature>
<evidence type="ECO:0000313" key="2">
    <source>
        <dbReference type="EMBL" id="MCL6656380.1"/>
    </source>
</evidence>
<keyword evidence="3" id="KW-1185">Reference proteome</keyword>
<reference evidence="2 3" key="1">
    <citation type="submission" date="2022-03" db="EMBL/GenBank/DDBJ databases">
        <title>Taxonomic description of new species and reclassification of some bacterial strains.</title>
        <authorList>
            <person name="Ndongo S."/>
        </authorList>
    </citation>
    <scope>NUCLEOTIDE SEQUENCE [LARGE SCALE GENOMIC DNA]</scope>
    <source>
        <strain evidence="2 3">Marseille-P6666</strain>
    </source>
</reference>